<dbReference type="UniPathway" id="UPA00115">
    <property type="reaction ID" value="UER00408"/>
</dbReference>
<dbReference type="Proteomes" id="UP000074119">
    <property type="component" value="Chromosome"/>
</dbReference>
<feature type="binding site" evidence="7">
    <location>
        <begin position="90"/>
        <end position="91"/>
    </location>
    <ligand>
        <name>NADP(+)</name>
        <dbReference type="ChEBI" id="CHEBI:58349"/>
    </ligand>
</feature>
<protein>
    <recommendedName>
        <fullName evidence="7">Glucose-6-phosphate 1-dehydrogenase</fullName>
        <shortName evidence="7">G6PD</shortName>
        <ecNumber evidence="7">1.1.1.49</ecNumber>
    </recommendedName>
</protein>
<dbReference type="SUPFAM" id="SSF55347">
    <property type="entry name" value="Glyceraldehyde-3-phosphate dehydrogenase-like, C-terminal domain"/>
    <property type="match status" value="1"/>
</dbReference>
<dbReference type="GO" id="GO:0009051">
    <property type="term" value="P:pentose-phosphate shunt, oxidative branch"/>
    <property type="evidence" value="ECO:0007669"/>
    <property type="project" value="TreeGrafter"/>
</dbReference>
<evidence type="ECO:0000256" key="6">
    <source>
        <dbReference type="ARBA" id="ARBA00023277"/>
    </source>
</evidence>
<feature type="domain" description="Glucose-6-phosphate dehydrogenase NAD-binding" evidence="8">
    <location>
        <begin position="10"/>
        <end position="185"/>
    </location>
</feature>
<dbReference type="KEGG" id="zal:AZF00_05855"/>
<evidence type="ECO:0000313" key="10">
    <source>
        <dbReference type="EMBL" id="AMO67853.1"/>
    </source>
</evidence>
<proteinExistence type="inferred from homology"/>
<evidence type="ECO:0000256" key="1">
    <source>
        <dbReference type="ARBA" id="ARBA00004937"/>
    </source>
</evidence>
<dbReference type="GO" id="GO:0006006">
    <property type="term" value="P:glucose metabolic process"/>
    <property type="evidence" value="ECO:0007669"/>
    <property type="project" value="UniProtKB-KW"/>
</dbReference>
<dbReference type="PANTHER" id="PTHR23429:SF0">
    <property type="entry name" value="GLUCOSE-6-PHOSPHATE 1-DEHYDROGENASE"/>
    <property type="match status" value="1"/>
</dbReference>
<dbReference type="InterPro" id="IPR036291">
    <property type="entry name" value="NAD(P)-bd_dom_sf"/>
</dbReference>
<dbReference type="Gene3D" id="3.40.50.720">
    <property type="entry name" value="NAD(P)-binding Rossmann-like Domain"/>
    <property type="match status" value="1"/>
</dbReference>
<dbReference type="PIRSF" id="PIRSF000110">
    <property type="entry name" value="G6PD"/>
    <property type="match status" value="1"/>
</dbReference>
<evidence type="ECO:0000259" key="8">
    <source>
        <dbReference type="Pfam" id="PF00479"/>
    </source>
</evidence>
<evidence type="ECO:0000313" key="11">
    <source>
        <dbReference type="Proteomes" id="UP000074119"/>
    </source>
</evidence>
<evidence type="ECO:0000259" key="9">
    <source>
        <dbReference type="Pfam" id="PF02781"/>
    </source>
</evidence>
<evidence type="ECO:0000256" key="3">
    <source>
        <dbReference type="ARBA" id="ARBA00022526"/>
    </source>
</evidence>
<evidence type="ECO:0000256" key="4">
    <source>
        <dbReference type="ARBA" id="ARBA00022857"/>
    </source>
</evidence>
<feature type="domain" description="Glucose-6-phosphate dehydrogenase C-terminal" evidence="9">
    <location>
        <begin position="187"/>
        <end position="485"/>
    </location>
</feature>
<reference evidence="10 11" key="1">
    <citation type="submission" date="2015-12" db="EMBL/GenBank/DDBJ databases">
        <authorList>
            <person name="Shamseldin A."/>
            <person name="Moawad H."/>
            <person name="Abd El-Rahim W.M."/>
            <person name="Sadowsky M.J."/>
        </authorList>
    </citation>
    <scope>NUCLEOTIDE SEQUENCE [LARGE SCALE GENOMIC DNA]</scope>
    <source>
        <strain evidence="10 11">SM2</strain>
    </source>
</reference>
<dbReference type="GO" id="GO:0050661">
    <property type="term" value="F:NADP binding"/>
    <property type="evidence" value="ECO:0007669"/>
    <property type="project" value="UniProtKB-UniRule"/>
</dbReference>
<feature type="binding site" evidence="7">
    <location>
        <position position="176"/>
    </location>
    <ligand>
        <name>substrate</name>
    </ligand>
</feature>
<dbReference type="EC" id="1.1.1.49" evidence="7"/>
<accession>A0A127M3S1</accession>
<dbReference type="EMBL" id="CP014544">
    <property type="protein sequence ID" value="AMO67853.1"/>
    <property type="molecule type" value="Genomic_DNA"/>
</dbReference>
<dbReference type="NCBIfam" id="TIGR00871">
    <property type="entry name" value="zwf"/>
    <property type="match status" value="1"/>
</dbReference>
<comment type="similarity">
    <text evidence="2 7">Belongs to the glucose-6-phosphate dehydrogenase family.</text>
</comment>
<dbReference type="Pfam" id="PF00479">
    <property type="entry name" value="G6PD_N"/>
    <property type="match status" value="1"/>
</dbReference>
<feature type="binding site" evidence="7">
    <location>
        <position position="180"/>
    </location>
    <ligand>
        <name>substrate</name>
    </ligand>
</feature>
<dbReference type="InterPro" id="IPR001282">
    <property type="entry name" value="G6P_DH"/>
</dbReference>
<dbReference type="PANTHER" id="PTHR23429">
    <property type="entry name" value="GLUCOSE-6-PHOSPHATE 1-DEHYDROGENASE G6PD"/>
    <property type="match status" value="1"/>
</dbReference>
<name>A0A127M3S1_9GAMM</name>
<organism evidence="10 11">
    <name type="scientific">Zhongshania aliphaticivorans</name>
    <dbReference type="NCBI Taxonomy" id="1470434"/>
    <lineage>
        <taxon>Bacteria</taxon>
        <taxon>Pseudomonadati</taxon>
        <taxon>Pseudomonadota</taxon>
        <taxon>Gammaproteobacteria</taxon>
        <taxon>Cellvibrionales</taxon>
        <taxon>Spongiibacteraceae</taxon>
        <taxon>Zhongshania</taxon>
    </lineage>
</organism>
<feature type="binding site" evidence="7">
    <location>
        <position position="47"/>
    </location>
    <ligand>
        <name>NADP(+)</name>
        <dbReference type="ChEBI" id="CHEBI:58349"/>
    </ligand>
</feature>
<dbReference type="Pfam" id="PF02781">
    <property type="entry name" value="G6PD_C"/>
    <property type="match status" value="1"/>
</dbReference>
<sequence>MTQNKATQLVIFGGTGDLALRKLQPALYKLQREGFLEDVCAIIALGRAQTSDDTYRDLVKTKMQEFLPAHFWDEQHWQNFAAKLSFVSLDVNSLKDYHRLSDAVQHHSAATTVFYLATHSTLYTSICRNLNSIGVVNAQSRVVLEKPLGHDLASCTEINHEVLQVFPEKNIFRIDHYLGKETVQNLLVLRFGNALFGPLWNSQYIDNIQITVAEDIGVEGRGDFYAKTGALRDMVQNHLLQLLCLVAMEPPANLRADTIRDEKVKVLQALRPITATNVKAKTVRGQYIAGAVKSAPVAAFLDETGFEDSENTETFVALQADVHNWRWEGTPFYLRTGKRLSRRFSEIIVELKKHPFSLFEGDPNDLPNKLVIRLQPEENITLYKVNKKPGLSRQLKLEQVELNLDADLHDELQAHEAYERLLLDVLEGDQTLFMRRDEVEACWAWVDSIISAWQEAGIQPKSYAAGSMGPNAALALPEKTGRSWHE</sequence>
<dbReference type="SUPFAM" id="SSF51735">
    <property type="entry name" value="NAD(P)-binding Rossmann-fold domains"/>
    <property type="match status" value="1"/>
</dbReference>
<feature type="binding site" evidence="7">
    <location>
        <position position="233"/>
    </location>
    <ligand>
        <name>substrate</name>
    </ligand>
</feature>
<keyword evidence="5 7" id="KW-0560">Oxidoreductase</keyword>
<dbReference type="PROSITE" id="PS00069">
    <property type="entry name" value="G6P_DEHYDROGENASE"/>
    <property type="match status" value="1"/>
</dbReference>
<dbReference type="InterPro" id="IPR022675">
    <property type="entry name" value="G6P_DH_C"/>
</dbReference>
<dbReference type="Gene3D" id="3.30.360.10">
    <property type="entry name" value="Dihydrodipicolinate Reductase, domain 2"/>
    <property type="match status" value="1"/>
</dbReference>
<gene>
    <name evidence="7" type="primary">zwf</name>
    <name evidence="10" type="ORF">AZF00_05855</name>
</gene>
<comment type="caution">
    <text evidence="7">Lacks conserved residue(s) required for the propagation of feature annotation.</text>
</comment>
<dbReference type="InterPro" id="IPR019796">
    <property type="entry name" value="G6P_DH_AS"/>
</dbReference>
<evidence type="ECO:0000256" key="5">
    <source>
        <dbReference type="ARBA" id="ARBA00023002"/>
    </source>
</evidence>
<feature type="active site" description="Proton acceptor" evidence="7">
    <location>
        <position position="238"/>
    </location>
</feature>
<evidence type="ECO:0000256" key="7">
    <source>
        <dbReference type="HAMAP-Rule" id="MF_00966"/>
    </source>
</evidence>
<dbReference type="GO" id="GO:0005829">
    <property type="term" value="C:cytosol"/>
    <property type="evidence" value="ECO:0007669"/>
    <property type="project" value="TreeGrafter"/>
</dbReference>
<feature type="binding site" evidence="7">
    <location>
        <position position="338"/>
    </location>
    <ligand>
        <name>substrate</name>
    </ligand>
</feature>
<dbReference type="HAMAP" id="MF_00966">
    <property type="entry name" value="G6PD"/>
    <property type="match status" value="1"/>
</dbReference>
<dbReference type="RefSeq" id="WP_008246890.1">
    <property type="nucleotide sequence ID" value="NZ_CP014544.1"/>
</dbReference>
<dbReference type="PRINTS" id="PR00079">
    <property type="entry name" value="G6PDHDRGNASE"/>
</dbReference>
<comment type="function">
    <text evidence="7">Catalyzes the oxidation of glucose 6-phosphate to 6-phosphogluconolactone.</text>
</comment>
<keyword evidence="6 7" id="KW-0119">Carbohydrate metabolism</keyword>
<comment type="catalytic activity">
    <reaction evidence="7">
        <text>D-glucose 6-phosphate + NADP(+) = 6-phospho-D-glucono-1,5-lactone + NADPH + H(+)</text>
        <dbReference type="Rhea" id="RHEA:15841"/>
        <dbReference type="ChEBI" id="CHEBI:15378"/>
        <dbReference type="ChEBI" id="CHEBI:57783"/>
        <dbReference type="ChEBI" id="CHEBI:57955"/>
        <dbReference type="ChEBI" id="CHEBI:58349"/>
        <dbReference type="ChEBI" id="CHEBI:61548"/>
        <dbReference type="EC" id="1.1.1.49"/>
    </reaction>
</comment>
<evidence type="ECO:0000256" key="2">
    <source>
        <dbReference type="ARBA" id="ARBA00009975"/>
    </source>
</evidence>
<dbReference type="InterPro" id="IPR022674">
    <property type="entry name" value="G6P_DH_NAD-bd"/>
</dbReference>
<keyword evidence="4 7" id="KW-0521">NADP</keyword>
<dbReference type="STRING" id="1470434.AZF00_05855"/>
<dbReference type="GO" id="GO:0004345">
    <property type="term" value="F:glucose-6-phosphate dehydrogenase activity"/>
    <property type="evidence" value="ECO:0007669"/>
    <property type="project" value="UniProtKB-UniRule"/>
</dbReference>
<feature type="binding site" evidence="7">
    <location>
        <position position="214"/>
    </location>
    <ligand>
        <name>substrate</name>
    </ligand>
</feature>
<dbReference type="AlphaFoldDB" id="A0A127M3S1"/>
<feature type="binding site" evidence="7">
    <location>
        <position position="146"/>
    </location>
    <ligand>
        <name>NADP(+)</name>
        <dbReference type="ChEBI" id="CHEBI:58349"/>
    </ligand>
</feature>
<comment type="pathway">
    <text evidence="1 7">Carbohydrate degradation; pentose phosphate pathway; D-ribulose 5-phosphate from D-glucose 6-phosphate (oxidative stage): step 1/3.</text>
</comment>
<keyword evidence="3 7" id="KW-0313">Glucose metabolism</keyword>